<protein>
    <submittedName>
        <fullName evidence="2">Uncharacterized protein</fullName>
    </submittedName>
</protein>
<evidence type="ECO:0000313" key="2">
    <source>
        <dbReference type="EMBL" id="PAV20528.1"/>
    </source>
</evidence>
<reference evidence="2 3" key="1">
    <citation type="journal article" date="2017" name="Mol. Ecol.">
        <title>Comparative and population genomic landscape of Phellinus noxius: A hypervariable fungus causing root rot in trees.</title>
        <authorList>
            <person name="Chung C.L."/>
            <person name="Lee T.J."/>
            <person name="Akiba M."/>
            <person name="Lee H.H."/>
            <person name="Kuo T.H."/>
            <person name="Liu D."/>
            <person name="Ke H.M."/>
            <person name="Yokoi T."/>
            <person name="Roa M.B."/>
            <person name="Lu M.J."/>
            <person name="Chang Y.Y."/>
            <person name="Ann P.J."/>
            <person name="Tsai J.N."/>
            <person name="Chen C.Y."/>
            <person name="Tzean S.S."/>
            <person name="Ota Y."/>
            <person name="Hattori T."/>
            <person name="Sahashi N."/>
            <person name="Liou R.F."/>
            <person name="Kikuchi T."/>
            <person name="Tsai I.J."/>
        </authorList>
    </citation>
    <scope>NUCLEOTIDE SEQUENCE [LARGE SCALE GENOMIC DNA]</scope>
    <source>
        <strain evidence="2 3">FFPRI411160</strain>
    </source>
</reference>
<organism evidence="2 3">
    <name type="scientific">Pyrrhoderma noxium</name>
    <dbReference type="NCBI Taxonomy" id="2282107"/>
    <lineage>
        <taxon>Eukaryota</taxon>
        <taxon>Fungi</taxon>
        <taxon>Dikarya</taxon>
        <taxon>Basidiomycota</taxon>
        <taxon>Agaricomycotina</taxon>
        <taxon>Agaricomycetes</taxon>
        <taxon>Hymenochaetales</taxon>
        <taxon>Hymenochaetaceae</taxon>
        <taxon>Pyrrhoderma</taxon>
    </lineage>
</organism>
<dbReference type="Proteomes" id="UP000217199">
    <property type="component" value="Unassembled WGS sequence"/>
</dbReference>
<keyword evidence="3" id="KW-1185">Reference proteome</keyword>
<evidence type="ECO:0000256" key="1">
    <source>
        <dbReference type="SAM" id="MobiDB-lite"/>
    </source>
</evidence>
<dbReference type="OrthoDB" id="2964597at2759"/>
<dbReference type="AlphaFoldDB" id="A0A286ULS6"/>
<dbReference type="InParanoid" id="A0A286ULS6"/>
<dbReference type="EMBL" id="NBII01000003">
    <property type="protein sequence ID" value="PAV20528.1"/>
    <property type="molecule type" value="Genomic_DNA"/>
</dbReference>
<feature type="region of interest" description="Disordered" evidence="1">
    <location>
        <begin position="1"/>
        <end position="40"/>
    </location>
</feature>
<feature type="compositionally biased region" description="Polar residues" evidence="1">
    <location>
        <begin position="185"/>
        <end position="208"/>
    </location>
</feature>
<sequence>MDETPQGFGNDVKGALEDNEDGQLTPLYHPHRDSKSESSSSFFSRFKQSLGNSSLVNIFAQNTSQVNGSDTSEINGINSKAPTTVPSDCIYPTPDKLSSVKPVLSSIFTRPRSDTTGSFISDASSSPTSSYFSPGVFSPVSSCSLPTLATTVTGNDLEDKWSPNFSVLSPCSTQSQSKFAPDPQPVSSDCTFNQSSFSPASSDCISNDDSPKGNRKGKSAARPVDEAPVGPEVSAVVDDANGDWWGLEYTLDLSRRDSHHSDTSSSNTGEHSKSRASWAALHQSSISSIYADASFQEWQYWHRALERAELRRRRKRTIDFIEESSYMANLFVDETYAKRAIEIHESILTPDEISDAQLWVEYAVERRPDPYYPPENHDLAWVLKGHRSFTCLRELKESPECDS</sequence>
<feature type="region of interest" description="Disordered" evidence="1">
    <location>
        <begin position="66"/>
        <end position="86"/>
    </location>
</feature>
<accession>A0A286ULS6</accession>
<gene>
    <name evidence="2" type="ORF">PNOK_0315500</name>
</gene>
<comment type="caution">
    <text evidence="2">The sequence shown here is derived from an EMBL/GenBank/DDBJ whole genome shotgun (WGS) entry which is preliminary data.</text>
</comment>
<name>A0A286ULS6_9AGAM</name>
<evidence type="ECO:0000313" key="3">
    <source>
        <dbReference type="Proteomes" id="UP000217199"/>
    </source>
</evidence>
<feature type="region of interest" description="Disordered" evidence="1">
    <location>
        <begin position="172"/>
        <end position="233"/>
    </location>
</feature>
<proteinExistence type="predicted"/>